<evidence type="ECO:0000313" key="2">
    <source>
        <dbReference type="Proteomes" id="UP000222168"/>
    </source>
</evidence>
<accession>A0A2D0K7V2</accession>
<dbReference type="RefSeq" id="WP_099119182.1">
    <property type="nucleotide sequence ID" value="NZ_NJAK01000003.1"/>
</dbReference>
<dbReference type="Proteomes" id="UP000222168">
    <property type="component" value="Unassembled WGS sequence"/>
</dbReference>
<name>A0A2D0K7V2_9GAMM</name>
<comment type="caution">
    <text evidence="1">The sequence shown here is derived from an EMBL/GenBank/DDBJ whole genome shotgun (WGS) entry which is preliminary data.</text>
</comment>
<reference evidence="1 2" key="1">
    <citation type="journal article" date="2017" name="Nat. Microbiol.">
        <title>Natural product diversity associated with the nematode symbionts Photorhabdus and Xenorhabdus.</title>
        <authorList>
            <person name="Tobias N.J."/>
            <person name="Wolff H."/>
            <person name="Djahanschiri B."/>
            <person name="Grundmann F."/>
            <person name="Kronenwerth M."/>
            <person name="Shi Y.M."/>
            <person name="Simonyi S."/>
            <person name="Grun P."/>
            <person name="Shapiro-Ilan D."/>
            <person name="Pidot S.J."/>
            <person name="Stinear T.P."/>
            <person name="Ebersberger I."/>
            <person name="Bode H.B."/>
        </authorList>
    </citation>
    <scope>NUCLEOTIDE SEQUENCE [LARGE SCALE GENOMIC DNA]</scope>
    <source>
        <strain evidence="1 2">DSM 22670</strain>
    </source>
</reference>
<protein>
    <submittedName>
        <fullName evidence="1">Uncharacterized protein</fullName>
    </submittedName>
</protein>
<evidence type="ECO:0000313" key="1">
    <source>
        <dbReference type="EMBL" id="PHM59526.1"/>
    </source>
</evidence>
<organism evidence="1 2">
    <name type="scientific">Xenorhabdus ishibashii</name>
    <dbReference type="NCBI Taxonomy" id="1034471"/>
    <lineage>
        <taxon>Bacteria</taxon>
        <taxon>Pseudomonadati</taxon>
        <taxon>Pseudomonadota</taxon>
        <taxon>Gammaproteobacteria</taxon>
        <taxon>Enterobacterales</taxon>
        <taxon>Morganellaceae</taxon>
        <taxon>Xenorhabdus</taxon>
    </lineage>
</organism>
<proteinExistence type="predicted"/>
<dbReference type="AlphaFoldDB" id="A0A2D0K7V2"/>
<gene>
    <name evidence="1" type="ORF">Xish_03645</name>
</gene>
<sequence length="94" mass="11329">MDSSYQPIYRRLKGNTFSEGFSIFYNGEKYKLVFQKFKRDQVSKSDKKKGIKPKRKLLMESNFFFTTLENIEFSQLPCKTLSKEFCEKFNIIWK</sequence>
<dbReference type="EMBL" id="NJAK01000003">
    <property type="protein sequence ID" value="PHM59526.1"/>
    <property type="molecule type" value="Genomic_DNA"/>
</dbReference>
<keyword evidence="2" id="KW-1185">Reference proteome</keyword>